<accession>A0A8H7ASD0</accession>
<feature type="transmembrane region" description="Helical" evidence="6">
    <location>
        <begin position="159"/>
        <end position="181"/>
    </location>
</feature>
<feature type="transmembrane region" description="Helical" evidence="6">
    <location>
        <begin position="201"/>
        <end position="230"/>
    </location>
</feature>
<sequence>MSINASTAALVGSLPVSFLEQLSGIPPPPGQMSNFVDPPNLITTTAVVVAISTFLMIIAVSLRVYSKQTSGRAFSWEDYTCFLAVVGCFTYSGVTVYGTIHNGFGVHEWNVRVSTLVSDVFLQMTLFNATSYPLIVLMAKLSILILYLRLFERNKGTKILTWIGILACSIFYTFGMLFALISCSPWPGETRLVGLASERCVRVIIYGYVTTAFNVLSDFYLVIIPIPAIMKLNMTTEKKIRVCAIFMLGILACACAIVNSYFRVILTQTLDLTYATAPVLLISIVEINVGIMVGCMPVIQPAIINRVINFFNIAFIRSLLSRFSFSSKASSNREVVEDSPQFPKASDKHHLETRILHGVDGNGNFIRNTAGDGMNTQRSWFRRSMFGTWTTRRNNSNYNDMASGMGSTRATTNSHHFPTSDDNIVVMTSISTDARSSQEHDPHRQYLQHAERVRNLV</sequence>
<feature type="transmembrane region" description="Helical" evidence="6">
    <location>
        <begin position="40"/>
        <end position="60"/>
    </location>
</feature>
<evidence type="ECO:0000256" key="2">
    <source>
        <dbReference type="ARBA" id="ARBA00022692"/>
    </source>
</evidence>
<feature type="domain" description="Rhodopsin" evidence="7">
    <location>
        <begin position="62"/>
        <end position="303"/>
    </location>
</feature>
<proteinExistence type="inferred from homology"/>
<dbReference type="PANTHER" id="PTHR33048">
    <property type="entry name" value="PTH11-LIKE INTEGRAL MEMBRANE PROTEIN (AFU_ORTHOLOGUE AFUA_5G11245)"/>
    <property type="match status" value="1"/>
</dbReference>
<evidence type="ECO:0000256" key="1">
    <source>
        <dbReference type="ARBA" id="ARBA00004141"/>
    </source>
</evidence>
<evidence type="ECO:0000259" key="7">
    <source>
        <dbReference type="Pfam" id="PF20684"/>
    </source>
</evidence>
<name>A0A8H7ASD0_9EURO</name>
<comment type="caution">
    <text evidence="8">The sequence shown here is derived from an EMBL/GenBank/DDBJ whole genome shotgun (WGS) entry which is preliminary data.</text>
</comment>
<protein>
    <recommendedName>
        <fullName evidence="7">Rhodopsin domain-containing protein</fullName>
    </recommendedName>
</protein>
<dbReference type="EMBL" id="JAACFV010000013">
    <property type="protein sequence ID" value="KAF7512296.1"/>
    <property type="molecule type" value="Genomic_DNA"/>
</dbReference>
<organism evidence="8 9">
    <name type="scientific">Endocarpon pusillum</name>
    <dbReference type="NCBI Taxonomy" id="364733"/>
    <lineage>
        <taxon>Eukaryota</taxon>
        <taxon>Fungi</taxon>
        <taxon>Dikarya</taxon>
        <taxon>Ascomycota</taxon>
        <taxon>Pezizomycotina</taxon>
        <taxon>Eurotiomycetes</taxon>
        <taxon>Chaetothyriomycetidae</taxon>
        <taxon>Verrucariales</taxon>
        <taxon>Verrucariaceae</taxon>
        <taxon>Endocarpon</taxon>
    </lineage>
</organism>
<dbReference type="GO" id="GO:0016020">
    <property type="term" value="C:membrane"/>
    <property type="evidence" value="ECO:0007669"/>
    <property type="project" value="UniProtKB-SubCell"/>
</dbReference>
<keyword evidence="3 6" id="KW-1133">Transmembrane helix</keyword>
<feature type="transmembrane region" description="Helical" evidence="6">
    <location>
        <begin position="81"/>
        <end position="100"/>
    </location>
</feature>
<evidence type="ECO:0000256" key="3">
    <source>
        <dbReference type="ARBA" id="ARBA00022989"/>
    </source>
</evidence>
<dbReference type="InterPro" id="IPR052337">
    <property type="entry name" value="SAT4-like"/>
</dbReference>
<dbReference type="OrthoDB" id="5393606at2759"/>
<feature type="transmembrane region" description="Helical" evidence="6">
    <location>
        <begin position="274"/>
        <end position="295"/>
    </location>
</feature>
<evidence type="ECO:0000256" key="5">
    <source>
        <dbReference type="ARBA" id="ARBA00038359"/>
    </source>
</evidence>
<comment type="similarity">
    <text evidence="5">Belongs to the SAT4 family.</text>
</comment>
<keyword evidence="9" id="KW-1185">Reference proteome</keyword>
<evidence type="ECO:0000256" key="4">
    <source>
        <dbReference type="ARBA" id="ARBA00023136"/>
    </source>
</evidence>
<keyword evidence="4 6" id="KW-0472">Membrane</keyword>
<dbReference type="Proteomes" id="UP000606974">
    <property type="component" value="Unassembled WGS sequence"/>
</dbReference>
<evidence type="ECO:0000313" key="8">
    <source>
        <dbReference type="EMBL" id="KAF7512296.1"/>
    </source>
</evidence>
<dbReference type="Pfam" id="PF20684">
    <property type="entry name" value="Fung_rhodopsin"/>
    <property type="match status" value="1"/>
</dbReference>
<dbReference type="InterPro" id="IPR049326">
    <property type="entry name" value="Rhodopsin_dom_fungi"/>
</dbReference>
<dbReference type="AlphaFoldDB" id="A0A8H7ASD0"/>
<comment type="subcellular location">
    <subcellularLocation>
        <location evidence="1">Membrane</location>
        <topology evidence="1">Multi-pass membrane protein</topology>
    </subcellularLocation>
</comment>
<reference evidence="8" key="1">
    <citation type="submission" date="2020-02" db="EMBL/GenBank/DDBJ databases">
        <authorList>
            <person name="Palmer J.M."/>
        </authorList>
    </citation>
    <scope>NUCLEOTIDE SEQUENCE</scope>
    <source>
        <strain evidence="8">EPUS1.4</strain>
        <tissue evidence="8">Thallus</tissue>
    </source>
</reference>
<feature type="transmembrane region" description="Helical" evidence="6">
    <location>
        <begin position="242"/>
        <end position="262"/>
    </location>
</feature>
<evidence type="ECO:0000313" key="9">
    <source>
        <dbReference type="Proteomes" id="UP000606974"/>
    </source>
</evidence>
<feature type="transmembrane region" description="Helical" evidence="6">
    <location>
        <begin position="120"/>
        <end position="147"/>
    </location>
</feature>
<dbReference type="PANTHER" id="PTHR33048:SF158">
    <property type="entry name" value="MEMBRANE PROTEIN PTH11-LIKE, PUTATIVE-RELATED"/>
    <property type="match status" value="1"/>
</dbReference>
<gene>
    <name evidence="8" type="ORF">GJ744_001864</name>
</gene>
<evidence type="ECO:0000256" key="6">
    <source>
        <dbReference type="SAM" id="Phobius"/>
    </source>
</evidence>
<keyword evidence="2 6" id="KW-0812">Transmembrane</keyword>